<keyword evidence="2 5" id="KW-0328">Glycosyltransferase</keyword>
<keyword evidence="3 5" id="KW-0808">Transferase</keyword>
<accession>A0ABZ1JBG0</accession>
<protein>
    <recommendedName>
        <fullName evidence="1">D-inositol 3-phosphate glycosyltransferase</fullName>
    </recommendedName>
</protein>
<feature type="domain" description="Glycosyltransferase subfamily 4-like N-terminal" evidence="4">
    <location>
        <begin position="36"/>
        <end position="194"/>
    </location>
</feature>
<evidence type="ECO:0000313" key="5">
    <source>
        <dbReference type="EMBL" id="WTP48951.1"/>
    </source>
</evidence>
<dbReference type="EMBL" id="CP108133">
    <property type="protein sequence ID" value="WTP48951.1"/>
    <property type="molecule type" value="Genomic_DNA"/>
</dbReference>
<evidence type="ECO:0000256" key="2">
    <source>
        <dbReference type="ARBA" id="ARBA00022676"/>
    </source>
</evidence>
<proteinExistence type="predicted"/>
<organism evidence="5 6">
    <name type="scientific">Streptomyces tauricus</name>
    <dbReference type="NCBI Taxonomy" id="68274"/>
    <lineage>
        <taxon>Bacteria</taxon>
        <taxon>Bacillati</taxon>
        <taxon>Actinomycetota</taxon>
        <taxon>Actinomycetes</taxon>
        <taxon>Kitasatosporales</taxon>
        <taxon>Streptomycetaceae</taxon>
        <taxon>Streptomyces</taxon>
        <taxon>Streptomyces aurantiacus group</taxon>
    </lineage>
</organism>
<dbReference type="Proteomes" id="UP001432166">
    <property type="component" value="Chromosome"/>
</dbReference>
<dbReference type="PANTHER" id="PTHR12526">
    <property type="entry name" value="GLYCOSYLTRANSFERASE"/>
    <property type="match status" value="1"/>
</dbReference>
<dbReference type="RefSeq" id="WP_265646965.1">
    <property type="nucleotide sequence ID" value="NZ_CP108133.1"/>
</dbReference>
<evidence type="ECO:0000313" key="6">
    <source>
        <dbReference type="Proteomes" id="UP001432166"/>
    </source>
</evidence>
<dbReference type="GO" id="GO:0016757">
    <property type="term" value="F:glycosyltransferase activity"/>
    <property type="evidence" value="ECO:0007669"/>
    <property type="project" value="UniProtKB-KW"/>
</dbReference>
<evidence type="ECO:0000256" key="1">
    <source>
        <dbReference type="ARBA" id="ARBA00021292"/>
    </source>
</evidence>
<dbReference type="Pfam" id="PF13439">
    <property type="entry name" value="Glyco_transf_4"/>
    <property type="match status" value="1"/>
</dbReference>
<dbReference type="Gene3D" id="3.40.50.2000">
    <property type="entry name" value="Glycogen Phosphorylase B"/>
    <property type="match status" value="2"/>
</dbReference>
<evidence type="ECO:0000256" key="3">
    <source>
        <dbReference type="ARBA" id="ARBA00022679"/>
    </source>
</evidence>
<evidence type="ECO:0000259" key="4">
    <source>
        <dbReference type="Pfam" id="PF13439"/>
    </source>
</evidence>
<dbReference type="SUPFAM" id="SSF53756">
    <property type="entry name" value="UDP-Glycosyltransferase/glycogen phosphorylase"/>
    <property type="match status" value="1"/>
</dbReference>
<dbReference type="Pfam" id="PF13692">
    <property type="entry name" value="Glyco_trans_1_4"/>
    <property type="match status" value="1"/>
</dbReference>
<dbReference type="PANTHER" id="PTHR12526:SF595">
    <property type="entry name" value="BLL5217 PROTEIN"/>
    <property type="match status" value="1"/>
</dbReference>
<dbReference type="InterPro" id="IPR028098">
    <property type="entry name" value="Glyco_trans_4-like_N"/>
</dbReference>
<sequence>MTASAVRPPPRPAPVAPLRIALIASARHPIRDPFAGGLEAHTWTLSKALRARGHEVTIFAGPGSDPGLGVVEIPFRPPRISAAACRDTSMVAAHWLAEHHAYLQLMLDLSRPPTRYDIVHNNSLHYLPVAMAAVLSVPVVTTLHTPPTPWLESAIQAPPYCPMRFSVVSDHTAAAWRHVVPAATVVRNGIDTERWHPGPGGEELVWSGRIVPEKGAHYAIEAARLAGRGLRLAGPVGDTEYFEACVRPHLDRTITYVGHLSQPELCELVGSSAAAVVSPCWDEPYGLVIAEALACGTPVCGFARGALPEIVTDDCARLVPPGDRAALAAAVEPTIGLSRAAARRHAEAFCSMEVMTRRYERFYRSVSA</sequence>
<keyword evidence="6" id="KW-1185">Reference proteome</keyword>
<name>A0ABZ1JBG0_9ACTN</name>
<gene>
    <name evidence="5" type="ORF">OG288_11935</name>
</gene>
<reference evidence="5" key="1">
    <citation type="submission" date="2022-10" db="EMBL/GenBank/DDBJ databases">
        <title>The complete genomes of actinobacterial strains from the NBC collection.</title>
        <authorList>
            <person name="Joergensen T.S."/>
            <person name="Alvarez Arevalo M."/>
            <person name="Sterndorff E.B."/>
            <person name="Faurdal D."/>
            <person name="Vuksanovic O."/>
            <person name="Mourched A.-S."/>
            <person name="Charusanti P."/>
            <person name="Shaw S."/>
            <person name="Blin K."/>
            <person name="Weber T."/>
        </authorList>
    </citation>
    <scope>NUCLEOTIDE SEQUENCE</scope>
    <source>
        <strain evidence="5">NBC_00189</strain>
    </source>
</reference>